<dbReference type="AlphaFoldDB" id="A0A385EN04"/>
<dbReference type="EMBL" id="MG886286">
    <property type="protein sequence ID" value="AXQ86741.1"/>
    <property type="molecule type" value="Genomic_DNA"/>
</dbReference>
<geneLocation type="plasmid" evidence="1">
    <name>pECSIC9</name>
</geneLocation>
<evidence type="ECO:0000313" key="1">
    <source>
        <dbReference type="EMBL" id="AXQ86741.1"/>
    </source>
</evidence>
<sequence length="122" mass="13203">MHIKQLTMIAIAQPIGIHVLNHVWIDVAVDSPVSVPAASAICGRAMDKTPITTAGPYFLNNVVILSPYSLSSVDCRFNRHSSTPHLSFKNSASSLKSAQVRSSCSLLTRMEHAIWPNCSSSI</sequence>
<protein>
    <submittedName>
        <fullName evidence="1">Plasmid conjugative transfer protein TraM</fullName>
    </submittedName>
</protein>
<name>A0A385EN04_ECOLX</name>
<proteinExistence type="predicted"/>
<gene>
    <name evidence="1" type="ORF">pECSIC9_00053</name>
</gene>
<reference evidence="1" key="1">
    <citation type="submission" date="2018-01" db="EMBL/GenBank/DDBJ databases">
        <title>Escherichia coli ST648-D co-producing KPC-2, CTX-M- 15 and QnrS1 isgoing to companion animals.</title>
        <authorList>
            <person name="Sellera F."/>
            <person name="Fernandes M."/>
            <person name="Ruiz R."/>
            <person name="Falleiros A."/>
            <person name="Rodrigues F."/>
            <person name="Cerdeira L."/>
            <person name="Lincopan N."/>
        </authorList>
    </citation>
    <scope>NUCLEOTIDE SEQUENCE</scope>
    <source>
        <strain evidence="1">ECSIC9</strain>
        <plasmid evidence="1">pECSIC9</plasmid>
    </source>
</reference>
<accession>A0A385EN04</accession>
<keyword evidence="1" id="KW-0614">Plasmid</keyword>
<organism evidence="1">
    <name type="scientific">Escherichia coli</name>
    <dbReference type="NCBI Taxonomy" id="562"/>
    <lineage>
        <taxon>Bacteria</taxon>
        <taxon>Pseudomonadati</taxon>
        <taxon>Pseudomonadota</taxon>
        <taxon>Gammaproteobacteria</taxon>
        <taxon>Enterobacterales</taxon>
        <taxon>Enterobacteriaceae</taxon>
        <taxon>Escherichia</taxon>
    </lineage>
</organism>